<evidence type="ECO:0000313" key="4">
    <source>
        <dbReference type="Proteomes" id="UP000008810"/>
    </source>
</evidence>
<feature type="region of interest" description="Disordered" evidence="1">
    <location>
        <begin position="1"/>
        <end position="38"/>
    </location>
</feature>
<dbReference type="Gramene" id="KQK18398">
    <property type="protein sequence ID" value="KQK18398"/>
    <property type="gene ID" value="BRADI_1g42275v3"/>
</dbReference>
<evidence type="ECO:0000313" key="3">
    <source>
        <dbReference type="EnsemblPlants" id="KQK18398"/>
    </source>
</evidence>
<organism evidence="2">
    <name type="scientific">Brachypodium distachyon</name>
    <name type="common">Purple false brome</name>
    <name type="synonym">Trachynia distachya</name>
    <dbReference type="NCBI Taxonomy" id="15368"/>
    <lineage>
        <taxon>Eukaryota</taxon>
        <taxon>Viridiplantae</taxon>
        <taxon>Streptophyta</taxon>
        <taxon>Embryophyta</taxon>
        <taxon>Tracheophyta</taxon>
        <taxon>Spermatophyta</taxon>
        <taxon>Magnoliopsida</taxon>
        <taxon>Liliopsida</taxon>
        <taxon>Poales</taxon>
        <taxon>Poaceae</taxon>
        <taxon>BOP clade</taxon>
        <taxon>Pooideae</taxon>
        <taxon>Stipodae</taxon>
        <taxon>Brachypodieae</taxon>
        <taxon>Brachypodium</taxon>
    </lineage>
</organism>
<feature type="compositionally biased region" description="Basic and acidic residues" evidence="1">
    <location>
        <begin position="1"/>
        <end position="11"/>
    </location>
</feature>
<sequence>MRFDGKTDRRTHLSMPPWWPRRDCRCRNSSNPGPPKIAGSEHLLHVLLEPSCLLRAPAPPQPSSNPAQLLKSSKQIKKTPQDPARLRSPSQFQSGDLPKSCRPRAQAEAERGARQQMTTKYGEAVNPARRNLAGAGSKRQRRKAMATGHDESRDQGKKIWGLTYTVSSQRRSGKEEKLGDAELYGGRRRSKLSADAGTARG</sequence>
<keyword evidence="4" id="KW-1185">Reference proteome</keyword>
<dbReference type="InParanoid" id="A0A0Q3NLQ1"/>
<gene>
    <name evidence="2" type="ORF">BRADI_1g42275v3</name>
</gene>
<evidence type="ECO:0000313" key="2">
    <source>
        <dbReference type="EMBL" id="KQK18398.1"/>
    </source>
</evidence>
<reference evidence="3" key="3">
    <citation type="submission" date="2018-08" db="UniProtKB">
        <authorList>
            <consortium name="EnsemblPlants"/>
        </authorList>
    </citation>
    <scope>IDENTIFICATION</scope>
    <source>
        <strain evidence="3">cv. Bd21</strain>
    </source>
</reference>
<protein>
    <submittedName>
        <fullName evidence="2 3">Uncharacterized protein</fullName>
    </submittedName>
</protein>
<dbReference type="EMBL" id="CM000880">
    <property type="protein sequence ID" value="KQK18398.1"/>
    <property type="molecule type" value="Genomic_DNA"/>
</dbReference>
<evidence type="ECO:0000256" key="1">
    <source>
        <dbReference type="SAM" id="MobiDB-lite"/>
    </source>
</evidence>
<reference evidence="2 3" key="1">
    <citation type="journal article" date="2010" name="Nature">
        <title>Genome sequencing and analysis of the model grass Brachypodium distachyon.</title>
        <authorList>
            <consortium name="International Brachypodium Initiative"/>
        </authorList>
    </citation>
    <scope>NUCLEOTIDE SEQUENCE [LARGE SCALE GENOMIC DNA]</scope>
    <source>
        <strain evidence="2 3">Bd21</strain>
    </source>
</reference>
<proteinExistence type="predicted"/>
<dbReference type="Proteomes" id="UP000008810">
    <property type="component" value="Chromosome 1"/>
</dbReference>
<reference evidence="2" key="2">
    <citation type="submission" date="2017-06" db="EMBL/GenBank/DDBJ databases">
        <title>WGS assembly of Brachypodium distachyon.</title>
        <authorList>
            <consortium name="The International Brachypodium Initiative"/>
            <person name="Lucas S."/>
            <person name="Harmon-Smith M."/>
            <person name="Lail K."/>
            <person name="Tice H."/>
            <person name="Grimwood J."/>
            <person name="Bruce D."/>
            <person name="Barry K."/>
            <person name="Shu S."/>
            <person name="Lindquist E."/>
            <person name="Wang M."/>
            <person name="Pitluck S."/>
            <person name="Vogel J.P."/>
            <person name="Garvin D.F."/>
            <person name="Mockler T.C."/>
            <person name="Schmutz J."/>
            <person name="Rokhsar D."/>
            <person name="Bevan M.W."/>
        </authorList>
    </citation>
    <scope>NUCLEOTIDE SEQUENCE</scope>
    <source>
        <strain evidence="2">Bd21</strain>
    </source>
</reference>
<dbReference type="AlphaFoldDB" id="A0A0Q3NLQ1"/>
<name>A0A0Q3NLQ1_BRADI</name>
<feature type="region of interest" description="Disordered" evidence="1">
    <location>
        <begin position="55"/>
        <end position="201"/>
    </location>
</feature>
<dbReference type="EnsemblPlants" id="KQK18398">
    <property type="protein sequence ID" value="KQK18398"/>
    <property type="gene ID" value="BRADI_1g42275v3"/>
</dbReference>
<accession>A0A0Q3NLQ1</accession>
<feature type="compositionally biased region" description="Basic and acidic residues" evidence="1">
    <location>
        <begin position="148"/>
        <end position="157"/>
    </location>
</feature>